<feature type="transmembrane region" description="Helical" evidence="10">
    <location>
        <begin position="134"/>
        <end position="154"/>
    </location>
</feature>
<keyword evidence="5 10" id="KW-0552">Olfaction</keyword>
<dbReference type="GeneID" id="119188540"/>
<keyword evidence="2" id="KW-1003">Cell membrane</keyword>
<keyword evidence="7 10" id="KW-0472">Membrane</keyword>
<dbReference type="EMBL" id="FJ546088">
    <property type="protein sequence ID" value="ACM18061.1"/>
    <property type="molecule type" value="mRNA"/>
</dbReference>
<organism evidence="11">
    <name type="scientific">Manduca sexta</name>
    <name type="common">Tobacco hawkmoth</name>
    <name type="synonym">Tobacco hornworm</name>
    <dbReference type="NCBI Taxonomy" id="7130"/>
    <lineage>
        <taxon>Eukaryota</taxon>
        <taxon>Metazoa</taxon>
        <taxon>Ecdysozoa</taxon>
        <taxon>Arthropoda</taxon>
        <taxon>Hexapoda</taxon>
        <taxon>Insecta</taxon>
        <taxon>Pterygota</taxon>
        <taxon>Neoptera</taxon>
        <taxon>Endopterygota</taxon>
        <taxon>Lepidoptera</taxon>
        <taxon>Glossata</taxon>
        <taxon>Ditrysia</taxon>
        <taxon>Bombycoidea</taxon>
        <taxon>Sphingidae</taxon>
        <taxon>Sphinginae</taxon>
        <taxon>Sphingini</taxon>
        <taxon>Manduca</taxon>
    </lineage>
</organism>
<evidence type="ECO:0000256" key="8">
    <source>
        <dbReference type="ARBA" id="ARBA00023170"/>
    </source>
</evidence>
<evidence type="ECO:0000313" key="11">
    <source>
        <dbReference type="EMBL" id="ACM18061.1"/>
    </source>
</evidence>
<evidence type="ECO:0000256" key="7">
    <source>
        <dbReference type="ARBA" id="ARBA00023136"/>
    </source>
</evidence>
<keyword evidence="8 10" id="KW-0675">Receptor</keyword>
<feature type="transmembrane region" description="Helical" evidence="10">
    <location>
        <begin position="267"/>
        <end position="288"/>
    </location>
</feature>
<evidence type="ECO:0000256" key="1">
    <source>
        <dbReference type="ARBA" id="ARBA00004651"/>
    </source>
</evidence>
<evidence type="ECO:0000256" key="5">
    <source>
        <dbReference type="ARBA" id="ARBA00022725"/>
    </source>
</evidence>
<dbReference type="AlphaFoldDB" id="B9VH09"/>
<dbReference type="KEGG" id="msex:119188540"/>
<comment type="subcellular location">
    <subcellularLocation>
        <location evidence="1 10">Cell membrane</location>
        <topology evidence="1 10">Multi-pass membrane protein</topology>
    </subcellularLocation>
</comment>
<accession>B9VH09</accession>
<evidence type="ECO:0000256" key="10">
    <source>
        <dbReference type="RuleBase" id="RU351113"/>
    </source>
</evidence>
<dbReference type="PANTHER" id="PTHR21137:SF35">
    <property type="entry name" value="ODORANT RECEPTOR 19A-RELATED"/>
    <property type="match status" value="1"/>
</dbReference>
<keyword evidence="3 10" id="KW-0716">Sensory transduction</keyword>
<dbReference type="SMR" id="B9VH09"/>
<reference evidence="11" key="1">
    <citation type="journal article" date="2009" name="Chem. Senses">
        <title>A candidate pheromone receptor and two odorant receptors of the hawkmoth Manduca sexta.</title>
        <authorList>
            <person name="Patch H.M."/>
            <person name="Velarde R.A."/>
            <person name="Walden K.K.O."/>
            <person name="Robertson H.M."/>
        </authorList>
    </citation>
    <scope>NUCLEOTIDE SEQUENCE</scope>
    <source>
        <tissue evidence="11">Antenna</tissue>
    </source>
</reference>
<dbReference type="InterPro" id="IPR004117">
    <property type="entry name" value="7tm6_olfct_rcpt"/>
</dbReference>
<sequence length="395" mass="44194">MTSAGSSVAPHLRCLRMVGFCRLSAGTAGATGRGRWRRRAHGAYHAFALSATSTYVLQQLIYAYQERGDMEKLSRVMFIMLCFVTCVVKQIVFHVDATRIDMLVAGLAEPLFNPAAEWARALLRETARAARRQALAYAGCAVATCVLWIVFPVLDRARGRHVHFSFWAPIDCTHTAKFLTLLLYSFYATSLVGVGNTTMDSFVATVLHQCKTQLTILRINLETLVERARAACGDARDQYDRVVYKLLVESLVHYQKITQTCALLQDIFGAALLVQFGVGGWILCMAAYQIVSLDVMSIEFASTTLFIVCILTELFLYCYYGNEVAVESDLVLQSMYALEWLAVPRRVRRALLIAMERAQRPMRPAAGAVLPLTLDTYVKILKSSYSFYAVLRQTK</sequence>
<feature type="transmembrane region" description="Helical" evidence="10">
    <location>
        <begin position="174"/>
        <end position="194"/>
    </location>
</feature>
<feature type="transmembrane region" description="Helical" evidence="10">
    <location>
        <begin position="300"/>
        <end position="320"/>
    </location>
</feature>
<evidence type="ECO:0000256" key="2">
    <source>
        <dbReference type="ARBA" id="ARBA00022475"/>
    </source>
</evidence>
<comment type="similarity">
    <text evidence="10">Belongs to the insect chemoreceptor superfamily. Heteromeric odorant receptor channel (TC 1.A.69) family.</text>
</comment>
<feature type="transmembrane region" description="Helical" evidence="10">
    <location>
        <begin position="43"/>
        <end position="64"/>
    </location>
</feature>
<keyword evidence="6 10" id="KW-1133">Transmembrane helix</keyword>
<dbReference type="GO" id="GO:0005886">
    <property type="term" value="C:plasma membrane"/>
    <property type="evidence" value="ECO:0007669"/>
    <property type="project" value="UniProtKB-SubCell"/>
</dbReference>
<name>B9VH09_MANSE</name>
<feature type="transmembrane region" description="Helical" evidence="10">
    <location>
        <begin position="76"/>
        <end position="93"/>
    </location>
</feature>
<dbReference type="Pfam" id="PF02949">
    <property type="entry name" value="7tm_6"/>
    <property type="match status" value="1"/>
</dbReference>
<evidence type="ECO:0000256" key="3">
    <source>
        <dbReference type="ARBA" id="ARBA00022606"/>
    </source>
</evidence>
<evidence type="ECO:0000256" key="9">
    <source>
        <dbReference type="ARBA" id="ARBA00023224"/>
    </source>
</evidence>
<dbReference type="RefSeq" id="XP_037298843.1">
    <property type="nucleotide sequence ID" value="XM_037442946.1"/>
</dbReference>
<keyword evidence="4 10" id="KW-0812">Transmembrane</keyword>
<evidence type="ECO:0000256" key="4">
    <source>
        <dbReference type="ARBA" id="ARBA00022692"/>
    </source>
</evidence>
<dbReference type="GO" id="GO:0007165">
    <property type="term" value="P:signal transduction"/>
    <property type="evidence" value="ECO:0007669"/>
    <property type="project" value="UniProtKB-KW"/>
</dbReference>
<keyword evidence="9 10" id="KW-0807">Transducer</keyword>
<protein>
    <recommendedName>
        <fullName evidence="10">Odorant receptor</fullName>
    </recommendedName>
</protein>
<dbReference type="PANTHER" id="PTHR21137">
    <property type="entry name" value="ODORANT RECEPTOR"/>
    <property type="match status" value="1"/>
</dbReference>
<dbReference type="OrthoDB" id="8191658at2759"/>
<dbReference type="GO" id="GO:0005549">
    <property type="term" value="F:odorant binding"/>
    <property type="evidence" value="ECO:0007669"/>
    <property type="project" value="InterPro"/>
</dbReference>
<evidence type="ECO:0000256" key="6">
    <source>
        <dbReference type="ARBA" id="ARBA00022989"/>
    </source>
</evidence>
<comment type="caution">
    <text evidence="10">Lacks conserved residue(s) required for the propagation of feature annotation.</text>
</comment>
<proteinExistence type="evidence at transcript level"/>
<dbReference type="GO" id="GO:0004984">
    <property type="term" value="F:olfactory receptor activity"/>
    <property type="evidence" value="ECO:0007669"/>
    <property type="project" value="InterPro"/>
</dbReference>